<keyword evidence="4" id="KW-1185">Reference proteome</keyword>
<evidence type="ECO:0000259" key="1">
    <source>
        <dbReference type="Pfam" id="PF18367"/>
    </source>
</evidence>
<dbReference type="Pfam" id="PF21531">
    <property type="entry name" value="Rv2175c_wHTH"/>
    <property type="match status" value="1"/>
</dbReference>
<dbReference type="GO" id="GO:0003677">
    <property type="term" value="F:DNA binding"/>
    <property type="evidence" value="ECO:0007669"/>
    <property type="project" value="UniProtKB-KW"/>
</dbReference>
<evidence type="ECO:0000313" key="4">
    <source>
        <dbReference type="Proteomes" id="UP000285278"/>
    </source>
</evidence>
<evidence type="ECO:0000259" key="2">
    <source>
        <dbReference type="Pfam" id="PF21531"/>
    </source>
</evidence>
<dbReference type="STRING" id="1451189.CFAL_04315"/>
<dbReference type="Proteomes" id="UP000285278">
    <property type="component" value="Unassembled WGS sequence"/>
</dbReference>
<organism evidence="3 4">
    <name type="scientific">Corynebacterium falsenii</name>
    <dbReference type="NCBI Taxonomy" id="108486"/>
    <lineage>
        <taxon>Bacteria</taxon>
        <taxon>Bacillati</taxon>
        <taxon>Actinomycetota</taxon>
        <taxon>Actinomycetes</taxon>
        <taxon>Mycobacteriales</taxon>
        <taxon>Corynebacteriaceae</taxon>
        <taxon>Corynebacterium</taxon>
    </lineage>
</organism>
<protein>
    <submittedName>
        <fullName evidence="3">DNA-binding protein</fullName>
    </submittedName>
</protein>
<dbReference type="AlphaFoldDB" id="A0A418Q7H8"/>
<dbReference type="EMBL" id="QXJK01000004">
    <property type="protein sequence ID" value="RIX35254.1"/>
    <property type="molecule type" value="Genomic_DNA"/>
</dbReference>
<feature type="domain" description="Rv2175c C-terminal" evidence="1">
    <location>
        <begin position="68"/>
        <end position="122"/>
    </location>
</feature>
<feature type="domain" description="DNA-binding protein Rv2175c wHTH" evidence="2">
    <location>
        <begin position="12"/>
        <end position="60"/>
    </location>
</feature>
<dbReference type="RefSeq" id="WP_081737292.1">
    <property type="nucleotide sequence ID" value="NZ_CBCRUA010000003.1"/>
</dbReference>
<dbReference type="OrthoDB" id="3784042at2"/>
<comment type="caution">
    <text evidence="3">The sequence shown here is derived from an EMBL/GenBank/DDBJ whole genome shotgun (WGS) entry which is preliminary data.</text>
</comment>
<gene>
    <name evidence="3" type="ORF">D3M95_05160</name>
</gene>
<keyword evidence="3" id="KW-0238">DNA-binding</keyword>
<evidence type="ECO:0000313" key="3">
    <source>
        <dbReference type="EMBL" id="RIX35254.1"/>
    </source>
</evidence>
<accession>A0A418Q7H8</accession>
<name>A0A418Q7H8_9CORY</name>
<sequence length="124" mass="13655">MSTTLEKETNGVPAGEPVITVPDAAERMNVVVTKVMDMLRSKRVLAVEVNGVRHIPERFFNPSGELNKFVPGVIALLSDGGYENREILEYLFTADDSLPGRPVDALHGHLAREVMRRAQAMAIL</sequence>
<dbReference type="Pfam" id="PF18367">
    <property type="entry name" value="Rv2175c_C"/>
    <property type="match status" value="1"/>
</dbReference>
<proteinExistence type="predicted"/>
<dbReference type="InterPro" id="IPR048576">
    <property type="entry name" value="Rv2175c_wHTH"/>
</dbReference>
<reference evidence="3 4" key="1">
    <citation type="submission" date="2018-09" db="EMBL/GenBank/DDBJ databases">
        <title>Optimization and identification of Corynebacterium falsenii FN1-14 from fish paste.</title>
        <authorList>
            <person name="Daroonpunt R."/>
            <person name="Tanasupawat S."/>
        </authorList>
    </citation>
    <scope>NUCLEOTIDE SEQUENCE [LARGE SCALE GENOMIC DNA]</scope>
    <source>
        <strain evidence="3 4">FN1-14</strain>
    </source>
</reference>
<dbReference type="InterPro" id="IPR041098">
    <property type="entry name" value="Rv2175c_C"/>
</dbReference>